<feature type="compositionally biased region" description="Polar residues" evidence="1">
    <location>
        <begin position="274"/>
        <end position="285"/>
    </location>
</feature>
<organism evidence="2 3">
    <name type="scientific">Amniculicola lignicola CBS 123094</name>
    <dbReference type="NCBI Taxonomy" id="1392246"/>
    <lineage>
        <taxon>Eukaryota</taxon>
        <taxon>Fungi</taxon>
        <taxon>Dikarya</taxon>
        <taxon>Ascomycota</taxon>
        <taxon>Pezizomycotina</taxon>
        <taxon>Dothideomycetes</taxon>
        <taxon>Pleosporomycetidae</taxon>
        <taxon>Pleosporales</taxon>
        <taxon>Amniculicolaceae</taxon>
        <taxon>Amniculicola</taxon>
    </lineage>
</organism>
<sequence>MCNYYQKRFTCNHLSRIYITMCPLYRTNHSTCANAPTDPDPTPSHFPCYDCIRSEWWREQLQLAAANKTATVNANTHPAILSNGAGTTTNLATLPLLPSHAISSISSAQPTPNHPPHPPSAQKTPSEKTRQETIRREAAARAAAERLADEKKQQEEKAEQERIRREGGKWEDAPGSGRKRVKGRRNVLGLGVRTEGLGMGGPGGSGIVILQNTGRGGVGGKGEGGGVGGIALGKTVLAPTTAGEVEKVEGSGKSGVVGGGSNCGGSVASGPTTGGLSSPPASAENTPPLDLGGRAGVWASKPKSAGGSFGGRGRRH</sequence>
<evidence type="ECO:0000313" key="3">
    <source>
        <dbReference type="Proteomes" id="UP000799779"/>
    </source>
</evidence>
<proteinExistence type="predicted"/>
<protein>
    <submittedName>
        <fullName evidence="2">Uncharacterized protein</fullName>
    </submittedName>
</protein>
<feature type="region of interest" description="Disordered" evidence="1">
    <location>
        <begin position="104"/>
        <end position="182"/>
    </location>
</feature>
<name>A0A6A5VXU5_9PLEO</name>
<feature type="compositionally biased region" description="Basic and acidic residues" evidence="1">
    <location>
        <begin position="125"/>
        <end position="172"/>
    </location>
</feature>
<dbReference type="Proteomes" id="UP000799779">
    <property type="component" value="Unassembled WGS sequence"/>
</dbReference>
<gene>
    <name evidence="2" type="ORF">P154DRAFT_589097</name>
</gene>
<dbReference type="AlphaFoldDB" id="A0A6A5VXU5"/>
<evidence type="ECO:0000313" key="2">
    <source>
        <dbReference type="EMBL" id="KAF1993528.1"/>
    </source>
</evidence>
<keyword evidence="3" id="KW-1185">Reference proteome</keyword>
<feature type="compositionally biased region" description="Gly residues" evidence="1">
    <location>
        <begin position="307"/>
        <end position="316"/>
    </location>
</feature>
<dbReference type="OrthoDB" id="3794829at2759"/>
<evidence type="ECO:0000256" key="1">
    <source>
        <dbReference type="SAM" id="MobiDB-lite"/>
    </source>
</evidence>
<dbReference type="EMBL" id="ML977699">
    <property type="protein sequence ID" value="KAF1993528.1"/>
    <property type="molecule type" value="Genomic_DNA"/>
</dbReference>
<reference evidence="2" key="1">
    <citation type="journal article" date="2020" name="Stud. Mycol.">
        <title>101 Dothideomycetes genomes: a test case for predicting lifestyles and emergence of pathogens.</title>
        <authorList>
            <person name="Haridas S."/>
            <person name="Albert R."/>
            <person name="Binder M."/>
            <person name="Bloem J."/>
            <person name="Labutti K."/>
            <person name="Salamov A."/>
            <person name="Andreopoulos B."/>
            <person name="Baker S."/>
            <person name="Barry K."/>
            <person name="Bills G."/>
            <person name="Bluhm B."/>
            <person name="Cannon C."/>
            <person name="Castanera R."/>
            <person name="Culley D."/>
            <person name="Daum C."/>
            <person name="Ezra D."/>
            <person name="Gonzalez J."/>
            <person name="Henrissat B."/>
            <person name="Kuo A."/>
            <person name="Liang C."/>
            <person name="Lipzen A."/>
            <person name="Lutzoni F."/>
            <person name="Magnuson J."/>
            <person name="Mondo S."/>
            <person name="Nolan M."/>
            <person name="Ohm R."/>
            <person name="Pangilinan J."/>
            <person name="Park H.-J."/>
            <person name="Ramirez L."/>
            <person name="Alfaro M."/>
            <person name="Sun H."/>
            <person name="Tritt A."/>
            <person name="Yoshinaga Y."/>
            <person name="Zwiers L.-H."/>
            <person name="Turgeon B."/>
            <person name="Goodwin S."/>
            <person name="Spatafora J."/>
            <person name="Crous P."/>
            <person name="Grigoriev I."/>
        </authorList>
    </citation>
    <scope>NUCLEOTIDE SEQUENCE</scope>
    <source>
        <strain evidence="2">CBS 123094</strain>
    </source>
</reference>
<accession>A0A6A5VXU5</accession>
<feature type="region of interest" description="Disordered" evidence="1">
    <location>
        <begin position="245"/>
        <end position="316"/>
    </location>
</feature>
<feature type="compositionally biased region" description="Gly residues" evidence="1">
    <location>
        <begin position="252"/>
        <end position="263"/>
    </location>
</feature>